<proteinExistence type="predicted"/>
<dbReference type="InterPro" id="IPR036922">
    <property type="entry name" value="Rieske_2Fe-2S_sf"/>
</dbReference>
<dbReference type="Gene3D" id="2.102.10.10">
    <property type="entry name" value="Rieske [2Fe-2S] iron-sulphur domain"/>
    <property type="match status" value="1"/>
</dbReference>
<dbReference type="GO" id="GO:0051537">
    <property type="term" value="F:2 iron, 2 sulfur cluster binding"/>
    <property type="evidence" value="ECO:0007669"/>
    <property type="project" value="InterPro"/>
</dbReference>
<dbReference type="EMBL" id="JAUOPG010000001">
    <property type="protein sequence ID" value="MDO6452004.1"/>
    <property type="molecule type" value="Genomic_DNA"/>
</dbReference>
<dbReference type="GO" id="GO:0008942">
    <property type="term" value="F:nitrite reductase [NAD(P)H] activity"/>
    <property type="evidence" value="ECO:0007669"/>
    <property type="project" value="InterPro"/>
</dbReference>
<comment type="caution">
    <text evidence="4">The sequence shown here is derived from an EMBL/GenBank/DDBJ whole genome shotgun (WGS) entry which is preliminary data.</text>
</comment>
<dbReference type="NCBIfam" id="TIGR02378">
    <property type="entry name" value="nirD_assim_sml"/>
    <property type="match status" value="1"/>
</dbReference>
<dbReference type="PANTHER" id="PTHR40562:SF1">
    <property type="entry name" value="NITRITE REDUCTASE (NADH) SMALL SUBUNIT"/>
    <property type="match status" value="1"/>
</dbReference>
<dbReference type="RefSeq" id="WP_075180196.1">
    <property type="nucleotide sequence ID" value="NZ_CAXHZV010000014.1"/>
</dbReference>
<dbReference type="Pfam" id="PF13806">
    <property type="entry name" value="Rieske_2"/>
    <property type="match status" value="1"/>
</dbReference>
<evidence type="ECO:0000313" key="5">
    <source>
        <dbReference type="Proteomes" id="UP001169862"/>
    </source>
</evidence>
<reference evidence="4" key="1">
    <citation type="submission" date="2023-07" db="EMBL/GenBank/DDBJ databases">
        <title>Genome content predicts the carbon catabolic preferences of heterotrophic bacteria.</title>
        <authorList>
            <person name="Gralka M."/>
        </authorList>
    </citation>
    <scope>NUCLEOTIDE SEQUENCE</scope>
    <source>
        <strain evidence="4">I2M16</strain>
    </source>
</reference>
<feature type="domain" description="Rieske-like [2Fe-2S]" evidence="3">
    <location>
        <begin position="5"/>
        <end position="109"/>
    </location>
</feature>
<dbReference type="InterPro" id="IPR012748">
    <property type="entry name" value="Rieske-like_NirD"/>
</dbReference>
<dbReference type="PROSITE" id="PS51300">
    <property type="entry name" value="NIRD"/>
    <property type="match status" value="1"/>
</dbReference>
<evidence type="ECO:0000313" key="4">
    <source>
        <dbReference type="EMBL" id="MDO6452004.1"/>
    </source>
</evidence>
<dbReference type="SUPFAM" id="SSF50022">
    <property type="entry name" value="ISP domain"/>
    <property type="match status" value="1"/>
</dbReference>
<keyword evidence="1" id="KW-0560">Oxidoreductase</keyword>
<dbReference type="PANTHER" id="PTHR40562">
    <property type="match status" value="1"/>
</dbReference>
<evidence type="ECO:0000256" key="2">
    <source>
        <dbReference type="ARBA" id="ARBA00023063"/>
    </source>
</evidence>
<evidence type="ECO:0000259" key="3">
    <source>
        <dbReference type="Pfam" id="PF13806"/>
    </source>
</evidence>
<evidence type="ECO:0000256" key="1">
    <source>
        <dbReference type="ARBA" id="ARBA00023002"/>
    </source>
</evidence>
<dbReference type="InterPro" id="IPR017881">
    <property type="entry name" value="NirD"/>
</dbReference>
<dbReference type="Proteomes" id="UP001169862">
    <property type="component" value="Unassembled WGS sequence"/>
</dbReference>
<dbReference type="CDD" id="cd03529">
    <property type="entry name" value="Rieske_NirD"/>
    <property type="match status" value="1"/>
</dbReference>
<name>A0AAW7XG05_9GAMM</name>
<accession>A0AAW7XG05</accession>
<dbReference type="GO" id="GO:0042128">
    <property type="term" value="P:nitrate assimilation"/>
    <property type="evidence" value="ECO:0007669"/>
    <property type="project" value="UniProtKB-KW"/>
</dbReference>
<protein>
    <submittedName>
        <fullName evidence="4">Nitrite reductase small subunit NirD</fullName>
    </submittedName>
</protein>
<keyword evidence="2" id="KW-0534">Nitrate assimilation</keyword>
<dbReference type="AlphaFoldDB" id="A0AAW7XG05"/>
<gene>
    <name evidence="4" type="primary">nirD</name>
    <name evidence="4" type="ORF">Q4490_00370</name>
</gene>
<organism evidence="4 5">
    <name type="scientific">Neptunomonas phycophila</name>
    <dbReference type="NCBI Taxonomy" id="1572645"/>
    <lineage>
        <taxon>Bacteria</taxon>
        <taxon>Pseudomonadati</taxon>
        <taxon>Pseudomonadota</taxon>
        <taxon>Gammaproteobacteria</taxon>
        <taxon>Oceanospirillales</taxon>
        <taxon>Oceanospirillaceae</taxon>
        <taxon>Neptunomonas</taxon>
    </lineage>
</organism>
<sequence length="110" mass="11987">MTTANWIDLCGVEDLVSDSGVCALLGDQQVALFYLPTENKVFALGQFDPIGKANVMSRGIIGSSGDDIYVASPLYKQRFRLNDGVCLDDETVSLPCWTAQIVDNRVKIQA</sequence>